<proteinExistence type="predicted"/>
<protein>
    <submittedName>
        <fullName evidence="2">Rrf2 family transcriptional regulator</fullName>
    </submittedName>
</protein>
<organism evidence="2 3">
    <name type="scientific">Candidatus Anaerostipes excrementavium</name>
    <dbReference type="NCBI Taxonomy" id="2838463"/>
    <lineage>
        <taxon>Bacteria</taxon>
        <taxon>Bacillati</taxon>
        <taxon>Bacillota</taxon>
        <taxon>Clostridia</taxon>
        <taxon>Lachnospirales</taxon>
        <taxon>Lachnospiraceae</taxon>
        <taxon>Anaerostipes</taxon>
    </lineage>
</organism>
<comment type="caution">
    <text evidence="2">The sequence shown here is derived from an EMBL/GenBank/DDBJ whole genome shotgun (WGS) entry which is preliminary data.</text>
</comment>
<reference evidence="2" key="2">
    <citation type="submission" date="2021-04" db="EMBL/GenBank/DDBJ databases">
        <authorList>
            <person name="Gilroy R."/>
        </authorList>
    </citation>
    <scope>NUCLEOTIDE SEQUENCE</scope>
    <source>
        <strain evidence="2">CHK191-13928</strain>
    </source>
</reference>
<dbReference type="GO" id="GO:0003700">
    <property type="term" value="F:DNA-binding transcription factor activity"/>
    <property type="evidence" value="ECO:0007669"/>
    <property type="project" value="TreeGrafter"/>
</dbReference>
<dbReference type="PANTHER" id="PTHR33221">
    <property type="entry name" value="WINGED HELIX-TURN-HELIX TRANSCRIPTIONAL REGULATOR, RRF2 FAMILY"/>
    <property type="match status" value="1"/>
</dbReference>
<dbReference type="InterPro" id="IPR030489">
    <property type="entry name" value="TR_Rrf2-type_CS"/>
</dbReference>
<dbReference type="PROSITE" id="PS01332">
    <property type="entry name" value="HTH_RRF2_1"/>
    <property type="match status" value="1"/>
</dbReference>
<sequence length="145" mass="16645">MKISTKGRYALRLMYDLAMHHTGEWIALKDISRRQGISVKYLEQIVRQLSVCGYLKSLRGPHGGYQLAKDPREYTIYEILQITEGSLHPVACMDDKTNQCERYHLCPTIEVWEGLGKVVQEYLSGITLEDIVERAKRKGGNDFVI</sequence>
<dbReference type="EMBL" id="DXEM01000027">
    <property type="protein sequence ID" value="HIX68106.1"/>
    <property type="molecule type" value="Genomic_DNA"/>
</dbReference>
<dbReference type="SUPFAM" id="SSF46785">
    <property type="entry name" value="Winged helix' DNA-binding domain"/>
    <property type="match status" value="1"/>
</dbReference>
<dbReference type="PROSITE" id="PS51197">
    <property type="entry name" value="HTH_RRF2_2"/>
    <property type="match status" value="1"/>
</dbReference>
<gene>
    <name evidence="2" type="ORF">H9735_08330</name>
</gene>
<reference evidence="2" key="1">
    <citation type="journal article" date="2021" name="PeerJ">
        <title>Extensive microbial diversity within the chicken gut microbiome revealed by metagenomics and culture.</title>
        <authorList>
            <person name="Gilroy R."/>
            <person name="Ravi A."/>
            <person name="Getino M."/>
            <person name="Pursley I."/>
            <person name="Horton D.L."/>
            <person name="Alikhan N.F."/>
            <person name="Baker D."/>
            <person name="Gharbi K."/>
            <person name="Hall N."/>
            <person name="Watson M."/>
            <person name="Adriaenssens E.M."/>
            <person name="Foster-Nyarko E."/>
            <person name="Jarju S."/>
            <person name="Secka A."/>
            <person name="Antonio M."/>
            <person name="Oren A."/>
            <person name="Chaudhuri R.R."/>
            <person name="La Ragione R."/>
            <person name="Hildebrand F."/>
            <person name="Pallen M.J."/>
        </authorList>
    </citation>
    <scope>NUCLEOTIDE SEQUENCE</scope>
    <source>
        <strain evidence="2">CHK191-13928</strain>
    </source>
</reference>
<dbReference type="AlphaFoldDB" id="A0A9D1WW36"/>
<dbReference type="NCBIfam" id="TIGR00738">
    <property type="entry name" value="rrf2_super"/>
    <property type="match status" value="1"/>
</dbReference>
<dbReference type="Proteomes" id="UP000886721">
    <property type="component" value="Unassembled WGS sequence"/>
</dbReference>
<dbReference type="InterPro" id="IPR000944">
    <property type="entry name" value="Tscrpt_reg_Rrf2"/>
</dbReference>
<evidence type="ECO:0000313" key="2">
    <source>
        <dbReference type="EMBL" id="HIX68106.1"/>
    </source>
</evidence>
<evidence type="ECO:0000256" key="1">
    <source>
        <dbReference type="ARBA" id="ARBA00023125"/>
    </source>
</evidence>
<accession>A0A9D1WW36</accession>
<dbReference type="Pfam" id="PF02082">
    <property type="entry name" value="Rrf2"/>
    <property type="match status" value="1"/>
</dbReference>
<name>A0A9D1WW36_9FIRM</name>
<evidence type="ECO:0000313" key="3">
    <source>
        <dbReference type="Proteomes" id="UP000886721"/>
    </source>
</evidence>
<keyword evidence="1" id="KW-0238">DNA-binding</keyword>
<dbReference type="InterPro" id="IPR036388">
    <property type="entry name" value="WH-like_DNA-bd_sf"/>
</dbReference>
<dbReference type="InterPro" id="IPR036390">
    <property type="entry name" value="WH_DNA-bd_sf"/>
</dbReference>
<dbReference type="GO" id="GO:0005829">
    <property type="term" value="C:cytosol"/>
    <property type="evidence" value="ECO:0007669"/>
    <property type="project" value="TreeGrafter"/>
</dbReference>
<dbReference type="Gene3D" id="1.10.10.10">
    <property type="entry name" value="Winged helix-like DNA-binding domain superfamily/Winged helix DNA-binding domain"/>
    <property type="match status" value="1"/>
</dbReference>
<dbReference type="GO" id="GO:0003677">
    <property type="term" value="F:DNA binding"/>
    <property type="evidence" value="ECO:0007669"/>
    <property type="project" value="UniProtKB-KW"/>
</dbReference>
<dbReference type="PANTHER" id="PTHR33221:SF5">
    <property type="entry name" value="HTH-TYPE TRANSCRIPTIONAL REGULATOR ISCR"/>
    <property type="match status" value="1"/>
</dbReference>